<dbReference type="AlphaFoldDB" id="A0A1G2CM13"/>
<dbReference type="InterPro" id="IPR003494">
    <property type="entry name" value="SHS2_FtsA"/>
</dbReference>
<accession>A0A1G2CM13</accession>
<dbReference type="Pfam" id="PF11104">
    <property type="entry name" value="PilM_2"/>
    <property type="match status" value="1"/>
</dbReference>
<reference evidence="2 3" key="1">
    <citation type="journal article" date="2016" name="Nat. Commun.">
        <title>Thousands of microbial genomes shed light on interconnected biogeochemical processes in an aquifer system.</title>
        <authorList>
            <person name="Anantharaman K."/>
            <person name="Brown C.T."/>
            <person name="Hug L.A."/>
            <person name="Sharon I."/>
            <person name="Castelle C.J."/>
            <person name="Probst A.J."/>
            <person name="Thomas B.C."/>
            <person name="Singh A."/>
            <person name="Wilkins M.J."/>
            <person name="Karaoz U."/>
            <person name="Brodie E.L."/>
            <person name="Williams K.H."/>
            <person name="Hubbard S.S."/>
            <person name="Banfield J.F."/>
        </authorList>
    </citation>
    <scope>NUCLEOTIDE SEQUENCE [LARGE SCALE GENOMIC DNA]</scope>
</reference>
<comment type="caution">
    <text evidence="2">The sequence shown here is derived from an EMBL/GenBank/DDBJ whole genome shotgun (WGS) entry which is preliminary data.</text>
</comment>
<dbReference type="Gene3D" id="3.30.1490.300">
    <property type="match status" value="1"/>
</dbReference>
<dbReference type="NCBIfam" id="TIGR01175">
    <property type="entry name" value="pilM"/>
    <property type="match status" value="1"/>
</dbReference>
<sequence length="357" mass="39315">MDFSFLSNFFTGGGVIGVDVGTASIKMVEVSGSEGKMEVKNYGILENYGHFDRLNDVIQTSTMKIFEKDAAELVKLLYKEMKTKIRNVAVSLPVFSSFTALIEMPDISDKEVAKTISFKAKQYIPLPLEEVTLDWLPVGFRNDRERRLKQILIVSVSTEQIRKFKEIFKEAGLNLVALEVESLSNVRSLIGGDPTPTVIADIGSHSTGIIIAQDGFLKSSAQIDYAGSHLTHALSKGLNINLRRAEELKKQRGLLGTGGEFELSTIMFPFVDVIINEVVRVKEVYEKNYGVKVERMILTGGGANLLGLTQYAEKQTKMTVLKGDPFLNFSYNSALQPAVQSLGCSLSVALGLAMRTL</sequence>
<evidence type="ECO:0000313" key="2">
    <source>
        <dbReference type="EMBL" id="OGZ02389.1"/>
    </source>
</evidence>
<dbReference type="PANTHER" id="PTHR32432:SF3">
    <property type="entry name" value="ETHANOLAMINE UTILIZATION PROTEIN EUTJ"/>
    <property type="match status" value="1"/>
</dbReference>
<evidence type="ECO:0000313" key="3">
    <source>
        <dbReference type="Proteomes" id="UP000178599"/>
    </source>
</evidence>
<dbReference type="InterPro" id="IPR050696">
    <property type="entry name" value="FtsA/MreB"/>
</dbReference>
<organism evidence="2 3">
    <name type="scientific">Candidatus Liptonbacteria bacterium RIFOXYB1_FULL_36_10</name>
    <dbReference type="NCBI Taxonomy" id="1798654"/>
    <lineage>
        <taxon>Bacteria</taxon>
        <taxon>Candidatus Liptoniibacteriota</taxon>
    </lineage>
</organism>
<dbReference type="EMBL" id="MHLE01000034">
    <property type="protein sequence ID" value="OGZ02389.1"/>
    <property type="molecule type" value="Genomic_DNA"/>
</dbReference>
<gene>
    <name evidence="2" type="ORF">A2390_02140</name>
</gene>
<dbReference type="CDD" id="cd24049">
    <property type="entry name" value="ASKHA_NBD_PilM"/>
    <property type="match status" value="1"/>
</dbReference>
<dbReference type="InterPro" id="IPR005883">
    <property type="entry name" value="PilM"/>
</dbReference>
<dbReference type="PANTHER" id="PTHR32432">
    <property type="entry name" value="CELL DIVISION PROTEIN FTSA-RELATED"/>
    <property type="match status" value="1"/>
</dbReference>
<dbReference type="Proteomes" id="UP000178599">
    <property type="component" value="Unassembled WGS sequence"/>
</dbReference>
<evidence type="ECO:0000259" key="1">
    <source>
        <dbReference type="SMART" id="SM00842"/>
    </source>
</evidence>
<name>A0A1G2CM13_9BACT</name>
<dbReference type="GO" id="GO:0051301">
    <property type="term" value="P:cell division"/>
    <property type="evidence" value="ECO:0007669"/>
    <property type="project" value="InterPro"/>
</dbReference>
<dbReference type="InterPro" id="IPR043129">
    <property type="entry name" value="ATPase_NBD"/>
</dbReference>
<dbReference type="SUPFAM" id="SSF53067">
    <property type="entry name" value="Actin-like ATPase domain"/>
    <property type="match status" value="2"/>
</dbReference>
<proteinExistence type="predicted"/>
<dbReference type="Gene3D" id="3.30.420.40">
    <property type="match status" value="2"/>
</dbReference>
<protein>
    <recommendedName>
        <fullName evidence="1">SHS2 domain-containing protein</fullName>
    </recommendedName>
</protein>
<dbReference type="SMART" id="SM00842">
    <property type="entry name" value="FtsA"/>
    <property type="match status" value="1"/>
</dbReference>
<feature type="domain" description="SHS2" evidence="1">
    <location>
        <begin position="15"/>
        <end position="189"/>
    </location>
</feature>